<sequence>MPPKLPYRTPYYHPDDASYLLFEAGSAFYLSLSDKSVCRVLERFNRAGRDYQKFVAAYPDICCEPLAPFYLYRKATGMLDEHLLCDLLFSGAWQEANWGAWLAALAPQPMYAAHLSRRLPTLAHGRTVLRLALGACGETLPQELEACSAALDEVRETLARLPAQPAPLRLYPSPEHLRACHRERLAISAAYRAGGLEAAKPLIGQGLAGYYNMTHAEWLAAGAPEAPTVPHLRQLRHRVLPRF</sequence>
<reference evidence="1 2" key="1">
    <citation type="submission" date="2019-09" db="EMBL/GenBank/DDBJ databases">
        <title>Taxonomy of Antarctic Massilia spp.: description of Massilia rubra sp. nov., Massilia aquatica sp. nov., Massilia mucilaginosa sp. nov., Massilia frigida sp. nov. isolated from streams, lakes and regoliths.</title>
        <authorList>
            <person name="Holochova P."/>
            <person name="Sedlacek I."/>
            <person name="Kralova S."/>
            <person name="Maslanova I."/>
            <person name="Busse H.-J."/>
            <person name="Stankova E."/>
            <person name="Vrbovska V."/>
            <person name="Kovarovic V."/>
            <person name="Bartak M."/>
            <person name="Svec P."/>
            <person name="Pantucek R."/>
        </authorList>
    </citation>
    <scope>NUCLEOTIDE SEQUENCE [LARGE SCALE GENOMIC DNA]</scope>
    <source>
        <strain evidence="1 2">CCM 8693</strain>
    </source>
</reference>
<dbReference type="Proteomes" id="UP000819052">
    <property type="component" value="Unassembled WGS sequence"/>
</dbReference>
<evidence type="ECO:0000313" key="1">
    <source>
        <dbReference type="EMBL" id="NHZ39347.1"/>
    </source>
</evidence>
<dbReference type="RefSeq" id="WP_167074970.1">
    <property type="nucleotide sequence ID" value="NZ_VVIW01000002.1"/>
</dbReference>
<organism evidence="1 2">
    <name type="scientific">Massilia aquatica</name>
    <dbReference type="NCBI Taxonomy" id="2609000"/>
    <lineage>
        <taxon>Bacteria</taxon>
        <taxon>Pseudomonadati</taxon>
        <taxon>Pseudomonadota</taxon>
        <taxon>Betaproteobacteria</taxon>
        <taxon>Burkholderiales</taxon>
        <taxon>Oxalobacteraceae</taxon>
        <taxon>Telluria group</taxon>
        <taxon>Massilia</taxon>
    </lineage>
</organism>
<comment type="caution">
    <text evidence="1">The sequence shown here is derived from an EMBL/GenBank/DDBJ whole genome shotgun (WGS) entry which is preliminary data.</text>
</comment>
<evidence type="ECO:0000313" key="2">
    <source>
        <dbReference type="Proteomes" id="UP000819052"/>
    </source>
</evidence>
<keyword evidence="2" id="KW-1185">Reference proteome</keyword>
<accession>A0ABX0M511</accession>
<proteinExistence type="predicted"/>
<gene>
    <name evidence="1" type="ORF">F1609_04065</name>
</gene>
<dbReference type="EMBL" id="VVIW01000002">
    <property type="protein sequence ID" value="NHZ39347.1"/>
    <property type="molecule type" value="Genomic_DNA"/>
</dbReference>
<name>A0ABX0M511_9BURK</name>
<protein>
    <submittedName>
        <fullName evidence="1">Uncharacterized protein</fullName>
    </submittedName>
</protein>